<feature type="region of interest" description="Disordered" evidence="10">
    <location>
        <begin position="127"/>
        <end position="149"/>
    </location>
</feature>
<evidence type="ECO:0000256" key="10">
    <source>
        <dbReference type="SAM" id="MobiDB-lite"/>
    </source>
</evidence>
<dbReference type="Proteomes" id="UP000094236">
    <property type="component" value="Unassembled WGS sequence"/>
</dbReference>
<evidence type="ECO:0000256" key="6">
    <source>
        <dbReference type="ARBA" id="ARBA00022728"/>
    </source>
</evidence>
<evidence type="ECO:0000256" key="2">
    <source>
        <dbReference type="ARBA" id="ARBA00004123"/>
    </source>
</evidence>
<comment type="similarity">
    <text evidence="3 9">Belongs to the SYF2 family.</text>
</comment>
<dbReference type="PANTHER" id="PTHR13264:SF5">
    <property type="entry name" value="PRE-MRNA-SPLICING FACTOR SYF2"/>
    <property type="match status" value="1"/>
</dbReference>
<proteinExistence type="inferred from homology"/>
<evidence type="ECO:0000256" key="1">
    <source>
        <dbReference type="ARBA" id="ARBA00003777"/>
    </source>
</evidence>
<dbReference type="Pfam" id="PF08231">
    <property type="entry name" value="SYF2"/>
    <property type="match status" value="1"/>
</dbReference>
<evidence type="ECO:0000313" key="11">
    <source>
        <dbReference type="EMBL" id="ODV94946.1"/>
    </source>
</evidence>
<dbReference type="EMBL" id="KV454015">
    <property type="protein sequence ID" value="ODV94946.1"/>
    <property type="molecule type" value="Genomic_DNA"/>
</dbReference>
<comment type="subcellular location">
    <subcellularLocation>
        <location evidence="2 9">Nucleus</location>
    </subcellularLocation>
</comment>
<dbReference type="OrthoDB" id="199717at2759"/>
<keyword evidence="8 9" id="KW-0539">Nucleus</keyword>
<sequence>MKEQQRSKATTHKNDSLNIDEENSDSNSLDSKKQKDDKIWAKTIQELEQDAERDVIKHKKLGSEYQGFNELAENTYLKENKKVKIDLELYEKEKKHNDANNGMDFNHKPSKEKINILLSDFKHKNARKLSKMNKSKDRDSTSFINDKNRQFNEKLNRHYGEFTKEIKESFERGSA</sequence>
<comment type="subunit">
    <text evidence="9">May be part of a spliceosome complex.</text>
</comment>
<evidence type="ECO:0000256" key="8">
    <source>
        <dbReference type="ARBA" id="ARBA00023242"/>
    </source>
</evidence>
<dbReference type="InterPro" id="IPR013260">
    <property type="entry name" value="mRNA_splic_SYF2"/>
</dbReference>
<protein>
    <recommendedName>
        <fullName evidence="4 9">Pre-mRNA-splicing factor SYF2</fullName>
    </recommendedName>
</protein>
<accession>A0A1E4TT74</accession>
<evidence type="ECO:0000256" key="9">
    <source>
        <dbReference type="RuleBase" id="RU367148"/>
    </source>
</evidence>
<feature type="region of interest" description="Disordered" evidence="10">
    <location>
        <begin position="1"/>
        <end position="37"/>
    </location>
</feature>
<evidence type="ECO:0000256" key="3">
    <source>
        <dbReference type="ARBA" id="ARBA00010028"/>
    </source>
</evidence>
<reference evidence="12" key="1">
    <citation type="submission" date="2016-05" db="EMBL/GenBank/DDBJ databases">
        <title>Comparative genomics of biotechnologically important yeasts.</title>
        <authorList>
            <consortium name="DOE Joint Genome Institute"/>
            <person name="Riley R."/>
            <person name="Haridas S."/>
            <person name="Wolfe K.H."/>
            <person name="Lopes M.R."/>
            <person name="Hittinger C.T."/>
            <person name="Goker M."/>
            <person name="Salamov A."/>
            <person name="Wisecaver J."/>
            <person name="Long T.M."/>
            <person name="Aerts A.L."/>
            <person name="Barry K."/>
            <person name="Choi C."/>
            <person name="Clum A."/>
            <person name="Coughlan A.Y."/>
            <person name="Deshpande S."/>
            <person name="Douglass A.P."/>
            <person name="Hanson S.J."/>
            <person name="Klenk H.-P."/>
            <person name="Labutti K."/>
            <person name="Lapidus A."/>
            <person name="Lindquist E."/>
            <person name="Lipzen A."/>
            <person name="Meier-Kolthoff J.P."/>
            <person name="Ohm R.A."/>
            <person name="Otillar R.P."/>
            <person name="Pangilinan J."/>
            <person name="Peng Y."/>
            <person name="Rokas A."/>
            <person name="Rosa C.A."/>
            <person name="Scheuner C."/>
            <person name="Sibirny A.A."/>
            <person name="Slot J.C."/>
            <person name="Stielow J.B."/>
            <person name="Sun H."/>
            <person name="Kurtzman C.P."/>
            <person name="Blackwell M."/>
            <person name="Grigoriev I.V."/>
            <person name="Jeffries T.W."/>
        </authorList>
    </citation>
    <scope>NUCLEOTIDE SEQUENCE [LARGE SCALE GENOMIC DNA]</scope>
    <source>
        <strain evidence="12">NRRL Y-2460</strain>
    </source>
</reference>
<keyword evidence="5 9" id="KW-0507">mRNA processing</keyword>
<evidence type="ECO:0000256" key="7">
    <source>
        <dbReference type="ARBA" id="ARBA00023187"/>
    </source>
</evidence>
<gene>
    <name evidence="11" type="ORF">PACTADRAFT_50787</name>
</gene>
<dbReference type="GO" id="GO:0000398">
    <property type="term" value="P:mRNA splicing, via spliceosome"/>
    <property type="evidence" value="ECO:0007669"/>
    <property type="project" value="UniProtKB-UniRule"/>
</dbReference>
<comment type="function">
    <text evidence="1 9">Involved in pre-mRNA splicing.</text>
</comment>
<organism evidence="11 12">
    <name type="scientific">Pachysolen tannophilus NRRL Y-2460</name>
    <dbReference type="NCBI Taxonomy" id="669874"/>
    <lineage>
        <taxon>Eukaryota</taxon>
        <taxon>Fungi</taxon>
        <taxon>Dikarya</taxon>
        <taxon>Ascomycota</taxon>
        <taxon>Saccharomycotina</taxon>
        <taxon>Pichiomycetes</taxon>
        <taxon>Pachysolenaceae</taxon>
        <taxon>Pachysolen</taxon>
    </lineage>
</organism>
<keyword evidence="12" id="KW-1185">Reference proteome</keyword>
<evidence type="ECO:0000256" key="5">
    <source>
        <dbReference type="ARBA" id="ARBA00022664"/>
    </source>
</evidence>
<evidence type="ECO:0000313" key="12">
    <source>
        <dbReference type="Proteomes" id="UP000094236"/>
    </source>
</evidence>
<name>A0A1E4TT74_PACTA</name>
<dbReference type="STRING" id="669874.A0A1E4TT74"/>
<dbReference type="AlphaFoldDB" id="A0A1E4TT74"/>
<feature type="compositionally biased region" description="Basic and acidic residues" evidence="10">
    <location>
        <begin position="134"/>
        <end position="149"/>
    </location>
</feature>
<feature type="non-terminal residue" evidence="11">
    <location>
        <position position="175"/>
    </location>
</feature>
<evidence type="ECO:0000256" key="4">
    <source>
        <dbReference type="ARBA" id="ARBA00014745"/>
    </source>
</evidence>
<dbReference type="GO" id="GO:0071014">
    <property type="term" value="C:post-mRNA release spliceosomal complex"/>
    <property type="evidence" value="ECO:0007669"/>
    <property type="project" value="TreeGrafter"/>
</dbReference>
<keyword evidence="7 9" id="KW-0508">mRNA splicing</keyword>
<dbReference type="PANTHER" id="PTHR13264">
    <property type="entry name" value="GCIP-INTERACTING PROTEIN P29"/>
    <property type="match status" value="1"/>
</dbReference>
<dbReference type="GO" id="GO:0000974">
    <property type="term" value="C:Prp19 complex"/>
    <property type="evidence" value="ECO:0007669"/>
    <property type="project" value="TreeGrafter"/>
</dbReference>
<dbReference type="GO" id="GO:0071013">
    <property type="term" value="C:catalytic step 2 spliceosome"/>
    <property type="evidence" value="ECO:0007669"/>
    <property type="project" value="TreeGrafter"/>
</dbReference>
<keyword evidence="6 9" id="KW-0747">Spliceosome</keyword>